<gene>
    <name evidence="2" type="ORF">VI08_15070</name>
</gene>
<reference evidence="2 3" key="1">
    <citation type="submission" date="2015-03" db="EMBL/GenBank/DDBJ databases">
        <title>Draft genome sequence of Luteibacter yeojuensis strain SU11.</title>
        <authorList>
            <person name="Sulaiman J."/>
            <person name="Priya K."/>
            <person name="Chan K.-G."/>
        </authorList>
    </citation>
    <scope>NUCLEOTIDE SEQUENCE [LARGE SCALE GENOMIC DNA]</scope>
    <source>
        <strain evidence="2 3">SU11</strain>
    </source>
</reference>
<dbReference type="Pfam" id="PF13692">
    <property type="entry name" value="Glyco_trans_1_4"/>
    <property type="match status" value="1"/>
</dbReference>
<feature type="domain" description="Glycosyltransferase subfamily 4-like N-terminal" evidence="1">
    <location>
        <begin position="16"/>
        <end position="198"/>
    </location>
</feature>
<evidence type="ECO:0000313" key="3">
    <source>
        <dbReference type="Proteomes" id="UP000033651"/>
    </source>
</evidence>
<dbReference type="RefSeq" id="WP_045830435.1">
    <property type="nucleotide sequence ID" value="NZ_JZRB01000032.1"/>
</dbReference>
<organism evidence="2 3">
    <name type="scientific">Luteibacter yeojuensis</name>
    <dbReference type="NCBI Taxonomy" id="345309"/>
    <lineage>
        <taxon>Bacteria</taxon>
        <taxon>Pseudomonadati</taxon>
        <taxon>Pseudomonadota</taxon>
        <taxon>Gammaproteobacteria</taxon>
        <taxon>Lysobacterales</taxon>
        <taxon>Rhodanobacteraceae</taxon>
        <taxon>Luteibacter</taxon>
    </lineage>
</organism>
<proteinExistence type="predicted"/>
<dbReference type="PATRIC" id="fig|345309.4.peg.2618"/>
<evidence type="ECO:0000313" key="2">
    <source>
        <dbReference type="EMBL" id="KJV30428.1"/>
    </source>
</evidence>
<dbReference type="Pfam" id="PF13579">
    <property type="entry name" value="Glyco_trans_4_4"/>
    <property type="match status" value="1"/>
</dbReference>
<dbReference type="InterPro" id="IPR050194">
    <property type="entry name" value="Glycosyltransferase_grp1"/>
</dbReference>
<comment type="caution">
    <text evidence="2">The sequence shown here is derived from an EMBL/GenBank/DDBJ whole genome shotgun (WGS) entry which is preliminary data.</text>
</comment>
<keyword evidence="2" id="KW-0808">Transferase</keyword>
<name>A0A0F3KGT5_9GAMM</name>
<keyword evidence="3" id="KW-1185">Reference proteome</keyword>
<protein>
    <submittedName>
        <fullName evidence="2">Group 1 family glycosyl transferase</fullName>
    </submittedName>
</protein>
<evidence type="ECO:0000259" key="1">
    <source>
        <dbReference type="Pfam" id="PF13579"/>
    </source>
</evidence>
<sequence length="414" mass="44671">MNILYHHRTRGQHVEGVHIRGIVNALRELGHDVSVMSFPGADPEHGHAKPAGSGVGAGTATGAASVAAAPAAPVASGGTGQRGLAAMVTKLPGVVFEMFELLYNLVTFVRMGRAWRATPPRLVYERYSLFLFATVWMARRRGIPIVLEINDSALVERVRPLKMKRLAQRVERWCFRRATGLVFISTYFRDKAVEAYGAIAPSVISPNAVDLPAFDPAKYDRDALRAARGLTGRTVCGHIGVFAHWHGVDAFVEAIANRLDQAPGLALVFVGDGKTLPAVRDLVAARGLSERVLLPGRVPHDEVASWIACMDYAVLPNSNHYGSPMKLFELMGMGVAVVAPDYAPVAEVIADGRTGWLFPRGDAAACVERVLALASEADEQRRVGAAARDYIASERQWRNNAEQLLTLVPAGATA</sequence>
<dbReference type="PANTHER" id="PTHR45947">
    <property type="entry name" value="SULFOQUINOVOSYL TRANSFERASE SQD2"/>
    <property type="match status" value="1"/>
</dbReference>
<dbReference type="CDD" id="cd03794">
    <property type="entry name" value="GT4_WbuB-like"/>
    <property type="match status" value="1"/>
</dbReference>
<dbReference type="OrthoDB" id="9764577at2"/>
<dbReference type="SUPFAM" id="SSF53756">
    <property type="entry name" value="UDP-Glycosyltransferase/glycogen phosphorylase"/>
    <property type="match status" value="1"/>
</dbReference>
<dbReference type="PANTHER" id="PTHR45947:SF3">
    <property type="entry name" value="SULFOQUINOVOSYL TRANSFERASE SQD2"/>
    <property type="match status" value="1"/>
</dbReference>
<dbReference type="Proteomes" id="UP000033651">
    <property type="component" value="Unassembled WGS sequence"/>
</dbReference>
<dbReference type="GO" id="GO:0016758">
    <property type="term" value="F:hexosyltransferase activity"/>
    <property type="evidence" value="ECO:0007669"/>
    <property type="project" value="TreeGrafter"/>
</dbReference>
<dbReference type="AlphaFoldDB" id="A0A0F3KGT5"/>
<dbReference type="EMBL" id="JZRB01000032">
    <property type="protein sequence ID" value="KJV30428.1"/>
    <property type="molecule type" value="Genomic_DNA"/>
</dbReference>
<dbReference type="Gene3D" id="3.40.50.2000">
    <property type="entry name" value="Glycogen Phosphorylase B"/>
    <property type="match status" value="2"/>
</dbReference>
<dbReference type="InterPro" id="IPR028098">
    <property type="entry name" value="Glyco_trans_4-like_N"/>
</dbReference>
<accession>A0A0F3KGT5</accession>